<reference evidence="3 4" key="1">
    <citation type="submission" date="2020-11" db="EMBL/GenBank/DDBJ databases">
        <title>Amino acid is mineralized and recycled by bacteria in oceanic microbiome.</title>
        <authorList>
            <person name="Zheng L.Y."/>
        </authorList>
    </citation>
    <scope>NUCLEOTIDE SEQUENCE [LARGE SCALE GENOMIC DNA]</scope>
    <source>
        <strain evidence="3 4">A32-1</strain>
    </source>
</reference>
<evidence type="ECO:0000259" key="2">
    <source>
        <dbReference type="PROSITE" id="PS50937"/>
    </source>
</evidence>
<dbReference type="SUPFAM" id="SSF46955">
    <property type="entry name" value="Putative DNA-binding domain"/>
    <property type="match status" value="1"/>
</dbReference>
<dbReference type="KEGG" id="msf:IT882_02960"/>
<gene>
    <name evidence="3" type="ORF">IT882_02960</name>
</gene>
<dbReference type="SMART" id="SM00422">
    <property type="entry name" value="HTH_MERR"/>
    <property type="match status" value="1"/>
</dbReference>
<protein>
    <submittedName>
        <fullName evidence="3">MerR family transcriptional regulator</fullName>
    </submittedName>
</protein>
<evidence type="ECO:0000313" key="3">
    <source>
        <dbReference type="EMBL" id="QPE05084.1"/>
    </source>
</evidence>
<dbReference type="RefSeq" id="WP_195693103.1">
    <property type="nucleotide sequence ID" value="NZ_CP064760.1"/>
</dbReference>
<dbReference type="InterPro" id="IPR000551">
    <property type="entry name" value="MerR-type_HTH_dom"/>
</dbReference>
<keyword evidence="1" id="KW-0238">DNA-binding</keyword>
<dbReference type="GO" id="GO:0003700">
    <property type="term" value="F:DNA-binding transcription factor activity"/>
    <property type="evidence" value="ECO:0007669"/>
    <property type="project" value="InterPro"/>
</dbReference>
<dbReference type="InterPro" id="IPR047057">
    <property type="entry name" value="MerR_fam"/>
</dbReference>
<dbReference type="GO" id="GO:0003677">
    <property type="term" value="F:DNA binding"/>
    <property type="evidence" value="ECO:0007669"/>
    <property type="project" value="UniProtKB-KW"/>
</dbReference>
<dbReference type="InterPro" id="IPR009061">
    <property type="entry name" value="DNA-bd_dom_put_sf"/>
</dbReference>
<dbReference type="AlphaFoldDB" id="A0A7S8MXJ4"/>
<keyword evidence="4" id="KW-1185">Reference proteome</keyword>
<dbReference type="PROSITE" id="PS50937">
    <property type="entry name" value="HTH_MERR_2"/>
    <property type="match status" value="1"/>
</dbReference>
<dbReference type="Pfam" id="PF13411">
    <property type="entry name" value="MerR_1"/>
    <property type="match status" value="1"/>
</dbReference>
<dbReference type="Gene3D" id="1.10.1660.10">
    <property type="match status" value="1"/>
</dbReference>
<dbReference type="PANTHER" id="PTHR30204">
    <property type="entry name" value="REDOX-CYCLING DRUG-SENSING TRANSCRIPTIONAL ACTIVATOR SOXR"/>
    <property type="match status" value="1"/>
</dbReference>
<sequence length="203" mass="21935">MRISELSEQSGIPVASIKFYIREGMLPRGATTSATRAEYDEQHLARLRLIQALSDVRALPLARVKEILALVDAPEDSPYATLGKAVSALPPYAEEASTERARETIEMLGLTYDERFAAVAQLEAAIRGIEAAGLAWDAETATRYAAPLAQIAAAELAPLADLNESEQVSYAVLGTAMYEPAILAIRRLAHQHLLATGLTDDDM</sequence>
<name>A0A7S8MXJ4_9MICO</name>
<feature type="domain" description="HTH merR-type" evidence="2">
    <location>
        <begin position="1"/>
        <end position="70"/>
    </location>
</feature>
<dbReference type="EMBL" id="CP064760">
    <property type="protein sequence ID" value="QPE05084.1"/>
    <property type="molecule type" value="Genomic_DNA"/>
</dbReference>
<evidence type="ECO:0000313" key="4">
    <source>
        <dbReference type="Proteomes" id="UP000594480"/>
    </source>
</evidence>
<evidence type="ECO:0000256" key="1">
    <source>
        <dbReference type="ARBA" id="ARBA00023125"/>
    </source>
</evidence>
<dbReference type="PANTHER" id="PTHR30204:SF98">
    <property type="entry name" value="HTH-TYPE TRANSCRIPTIONAL REGULATOR ADHR"/>
    <property type="match status" value="1"/>
</dbReference>
<organism evidence="3 4">
    <name type="scientific">Microbacterium schleiferi</name>
    <dbReference type="NCBI Taxonomy" id="69362"/>
    <lineage>
        <taxon>Bacteria</taxon>
        <taxon>Bacillati</taxon>
        <taxon>Actinomycetota</taxon>
        <taxon>Actinomycetes</taxon>
        <taxon>Micrococcales</taxon>
        <taxon>Microbacteriaceae</taxon>
        <taxon>Microbacterium</taxon>
    </lineage>
</organism>
<dbReference type="Proteomes" id="UP000594480">
    <property type="component" value="Chromosome"/>
</dbReference>
<accession>A0A7S8MXJ4</accession>
<proteinExistence type="predicted"/>